<dbReference type="AlphaFoldDB" id="A0A815I2E9"/>
<dbReference type="PROSITE" id="PS50262">
    <property type="entry name" value="G_PROTEIN_RECEP_F1_2"/>
    <property type="match status" value="1"/>
</dbReference>
<name>A0A815I2E9_ADIRI</name>
<dbReference type="Proteomes" id="UP000663852">
    <property type="component" value="Unassembled WGS sequence"/>
</dbReference>
<comment type="subcellular location">
    <subcellularLocation>
        <location evidence="1">Membrane</location>
    </subcellularLocation>
</comment>
<dbReference type="EMBL" id="CAJNOJ010000274">
    <property type="protein sequence ID" value="CAF1360566.1"/>
    <property type="molecule type" value="Genomic_DNA"/>
</dbReference>
<keyword evidence="4 5" id="KW-0472">Membrane</keyword>
<evidence type="ECO:0000313" key="7">
    <source>
        <dbReference type="EMBL" id="CAF1360566.1"/>
    </source>
</evidence>
<dbReference type="OrthoDB" id="10054274at2759"/>
<dbReference type="SUPFAM" id="SSF81321">
    <property type="entry name" value="Family A G protein-coupled receptor-like"/>
    <property type="match status" value="1"/>
</dbReference>
<reference evidence="7" key="1">
    <citation type="submission" date="2021-02" db="EMBL/GenBank/DDBJ databases">
        <authorList>
            <person name="Nowell W R."/>
        </authorList>
    </citation>
    <scope>NUCLEOTIDE SEQUENCE</scope>
</reference>
<keyword evidence="3 5" id="KW-1133">Transmembrane helix</keyword>
<feature type="domain" description="G-protein coupled receptors family 1 profile" evidence="6">
    <location>
        <begin position="1"/>
        <end position="116"/>
    </location>
</feature>
<comment type="caution">
    <text evidence="7">The sequence shown here is derived from an EMBL/GenBank/DDBJ whole genome shotgun (WGS) entry which is preliminary data.</text>
</comment>
<proteinExistence type="predicted"/>
<dbReference type="Gene3D" id="1.20.1070.10">
    <property type="entry name" value="Rhodopsin 7-helix transmembrane proteins"/>
    <property type="match status" value="1"/>
</dbReference>
<keyword evidence="2 5" id="KW-0812">Transmembrane</keyword>
<dbReference type="GO" id="GO:0016020">
    <property type="term" value="C:membrane"/>
    <property type="evidence" value="ECO:0007669"/>
    <property type="project" value="UniProtKB-SubCell"/>
</dbReference>
<gene>
    <name evidence="7" type="ORF">EDS130_LOCUS33797</name>
</gene>
<evidence type="ECO:0000256" key="4">
    <source>
        <dbReference type="ARBA" id="ARBA00023136"/>
    </source>
</evidence>
<evidence type="ECO:0000256" key="2">
    <source>
        <dbReference type="ARBA" id="ARBA00022692"/>
    </source>
</evidence>
<protein>
    <recommendedName>
        <fullName evidence="6">G-protein coupled receptors family 1 profile domain-containing protein</fullName>
    </recommendedName>
</protein>
<evidence type="ECO:0000259" key="6">
    <source>
        <dbReference type="PROSITE" id="PS50262"/>
    </source>
</evidence>
<feature type="transmembrane region" description="Helical" evidence="5">
    <location>
        <begin position="52"/>
        <end position="76"/>
    </location>
</feature>
<evidence type="ECO:0000256" key="3">
    <source>
        <dbReference type="ARBA" id="ARBA00022989"/>
    </source>
</evidence>
<accession>A0A815I2E9</accession>
<dbReference type="InterPro" id="IPR017452">
    <property type="entry name" value="GPCR_Rhodpsn_7TM"/>
</dbReference>
<organism evidence="7 8">
    <name type="scientific">Adineta ricciae</name>
    <name type="common">Rotifer</name>
    <dbReference type="NCBI Taxonomy" id="249248"/>
    <lineage>
        <taxon>Eukaryota</taxon>
        <taxon>Metazoa</taxon>
        <taxon>Spiralia</taxon>
        <taxon>Gnathifera</taxon>
        <taxon>Rotifera</taxon>
        <taxon>Eurotatoria</taxon>
        <taxon>Bdelloidea</taxon>
        <taxon>Adinetida</taxon>
        <taxon>Adinetidae</taxon>
        <taxon>Adineta</taxon>
    </lineage>
</organism>
<feature type="transmembrane region" description="Helical" evidence="5">
    <location>
        <begin position="12"/>
        <end position="31"/>
    </location>
</feature>
<feature type="transmembrane region" description="Helical" evidence="5">
    <location>
        <begin position="96"/>
        <end position="120"/>
    </location>
</feature>
<sequence>MANYVSYVYYPVLIGFLPMTIISLLSLLSYQNVRRIIRRRIPVFRRRLDQQLTGMVLIRVIIFVILTLPYTVLRIYTYVAKITPSSNLCAFAIQNLVSSILGTVLNLNYAVSFYMFCVAFRRQVKHALIKKCWRQCKLWCFSGKNQINPDVVMNTRPIDSDEIID</sequence>
<evidence type="ECO:0000256" key="5">
    <source>
        <dbReference type="SAM" id="Phobius"/>
    </source>
</evidence>
<evidence type="ECO:0000313" key="8">
    <source>
        <dbReference type="Proteomes" id="UP000663852"/>
    </source>
</evidence>
<evidence type="ECO:0000256" key="1">
    <source>
        <dbReference type="ARBA" id="ARBA00004370"/>
    </source>
</evidence>